<sequence length="48" mass="5590">MPATLAAPVQRAARPRPDLEFERFILPPRRSTVRGKRRSEIKMSNDDR</sequence>
<dbReference type="KEGG" id="llu:AKJ09_02393"/>
<accession>A0A0K1PRJ8</accession>
<proteinExistence type="predicted"/>
<gene>
    <name evidence="1" type="ORF">AKJ09_02393</name>
</gene>
<evidence type="ECO:0000313" key="1">
    <source>
        <dbReference type="EMBL" id="AKU95729.1"/>
    </source>
</evidence>
<dbReference type="AlphaFoldDB" id="A0A0K1PRJ8"/>
<organism evidence="1 2">
    <name type="scientific">Labilithrix luteola</name>
    <dbReference type="NCBI Taxonomy" id="1391654"/>
    <lineage>
        <taxon>Bacteria</taxon>
        <taxon>Pseudomonadati</taxon>
        <taxon>Myxococcota</taxon>
        <taxon>Polyangia</taxon>
        <taxon>Polyangiales</taxon>
        <taxon>Labilitrichaceae</taxon>
        <taxon>Labilithrix</taxon>
    </lineage>
</organism>
<dbReference type="EMBL" id="CP012333">
    <property type="protein sequence ID" value="AKU95729.1"/>
    <property type="molecule type" value="Genomic_DNA"/>
</dbReference>
<evidence type="ECO:0000313" key="2">
    <source>
        <dbReference type="Proteomes" id="UP000064967"/>
    </source>
</evidence>
<protein>
    <submittedName>
        <fullName evidence="1">Uncharacterized protein</fullName>
    </submittedName>
</protein>
<dbReference type="Proteomes" id="UP000064967">
    <property type="component" value="Chromosome"/>
</dbReference>
<name>A0A0K1PRJ8_9BACT</name>
<reference evidence="1 2" key="1">
    <citation type="submission" date="2015-08" db="EMBL/GenBank/DDBJ databases">
        <authorList>
            <person name="Babu N.S."/>
            <person name="Beckwith C.J."/>
            <person name="Beseler K.G."/>
            <person name="Brison A."/>
            <person name="Carone J.V."/>
            <person name="Caskin T.P."/>
            <person name="Diamond M."/>
            <person name="Durham M.E."/>
            <person name="Foxe J.M."/>
            <person name="Go M."/>
            <person name="Henderson B.A."/>
            <person name="Jones I.B."/>
            <person name="McGettigan J.A."/>
            <person name="Micheletti S.J."/>
            <person name="Nasrallah M.E."/>
            <person name="Ortiz D."/>
            <person name="Piller C.R."/>
            <person name="Privatt S.R."/>
            <person name="Schneider S.L."/>
            <person name="Sharp S."/>
            <person name="Smith T.C."/>
            <person name="Stanton J.D."/>
            <person name="Ullery H.E."/>
            <person name="Wilson R.J."/>
            <person name="Serrano M.G."/>
            <person name="Buck G."/>
            <person name="Lee V."/>
            <person name="Wang Y."/>
            <person name="Carvalho R."/>
            <person name="Voegtly L."/>
            <person name="Shi R."/>
            <person name="Duckworth R."/>
            <person name="Johnson A."/>
            <person name="Loviza R."/>
            <person name="Walstead R."/>
            <person name="Shah Z."/>
            <person name="Kiflezghi M."/>
            <person name="Wade K."/>
            <person name="Ball S.L."/>
            <person name="Bradley K.W."/>
            <person name="Asai D.J."/>
            <person name="Bowman C.A."/>
            <person name="Russell D.A."/>
            <person name="Pope W.H."/>
            <person name="Jacobs-Sera D."/>
            <person name="Hendrix R.W."/>
            <person name="Hatfull G.F."/>
        </authorList>
    </citation>
    <scope>NUCLEOTIDE SEQUENCE [LARGE SCALE GENOMIC DNA]</scope>
    <source>
        <strain evidence="1 2">DSM 27648</strain>
    </source>
</reference>
<keyword evidence="2" id="KW-1185">Reference proteome</keyword>
<dbReference type="STRING" id="1391654.AKJ09_02393"/>